<organism evidence="12 13">
    <name type="scientific">Archangium gephyra</name>
    <dbReference type="NCBI Taxonomy" id="48"/>
    <lineage>
        <taxon>Bacteria</taxon>
        <taxon>Pseudomonadati</taxon>
        <taxon>Myxococcota</taxon>
        <taxon>Myxococcia</taxon>
        <taxon>Myxococcales</taxon>
        <taxon>Cystobacterineae</taxon>
        <taxon>Archangiaceae</taxon>
        <taxon>Archangium</taxon>
    </lineage>
</organism>
<dbReference type="Gene3D" id="2.40.50.100">
    <property type="match status" value="1"/>
</dbReference>
<keyword evidence="4" id="KW-1003">Cell membrane</keyword>
<evidence type="ECO:0000259" key="8">
    <source>
        <dbReference type="Pfam" id="PF25876"/>
    </source>
</evidence>
<proteinExistence type="inferred from homology"/>
<dbReference type="Pfam" id="PF25876">
    <property type="entry name" value="HH_MFP_RND"/>
    <property type="match status" value="1"/>
</dbReference>
<accession>A0A2W5SYZ8</accession>
<reference evidence="12 13" key="1">
    <citation type="submission" date="2017-08" db="EMBL/GenBank/DDBJ databases">
        <title>Infants hospitalized years apart are colonized by the same room-sourced microbial strains.</title>
        <authorList>
            <person name="Brooks B."/>
            <person name="Olm M.R."/>
            <person name="Firek B.A."/>
            <person name="Baker R."/>
            <person name="Thomas B.C."/>
            <person name="Morowitz M.J."/>
            <person name="Banfield J.F."/>
        </authorList>
    </citation>
    <scope>NUCLEOTIDE SEQUENCE [LARGE SCALE GENOMIC DNA]</scope>
    <source>
        <strain evidence="12">S2_003_000_R2_14</strain>
    </source>
</reference>
<evidence type="ECO:0000256" key="3">
    <source>
        <dbReference type="ARBA" id="ARBA00022448"/>
    </source>
</evidence>
<name>A0A2W5SYZ8_9BACT</name>
<keyword evidence="7" id="KW-1133">Transmembrane helix</keyword>
<feature type="domain" description="Multidrug resistance protein MdtA-like barrel-sandwich hybrid" evidence="9">
    <location>
        <begin position="114"/>
        <end position="256"/>
    </location>
</feature>
<dbReference type="Pfam" id="PF25917">
    <property type="entry name" value="BSH_RND"/>
    <property type="match status" value="1"/>
</dbReference>
<comment type="similarity">
    <text evidence="2">Belongs to the membrane fusion protein (MFP) (TC 8.A.1) family.</text>
</comment>
<evidence type="ECO:0000256" key="4">
    <source>
        <dbReference type="ARBA" id="ARBA00022475"/>
    </source>
</evidence>
<sequence length="426" mass="46389">MRSCSSPTRTACWCRRNSTSRPPARSCWPRWEFRMTSEVKPRSSRRWLAGVVVLLAVIAGVIFFVSRQGRPAGKAGGKGGAMPERKVPVLVETVQRRDVPIVLEGLGTVTPLATVQVRSQVSGRLMKLSFEEGQPVKKDQVLAELDLRPFKIAVQQAEATLKRDAASLRNARLLLERNLQLKEQQLVPQQTVDDQQTLVDQWLGTTGIDEAAVAAARLNLEFAHVISPVDGIAGIRQIDVGNLVTPQDPLGIVTVTQLDPISVVFTVPQDELERLHAAMGGKAPQVEAWSRDGAKLVSTGELTVIDNQVNATTGTLRLRAMFDNANRTLWPNQFVKARLTVEEKKDALVVPAAAIQRGPDGAFVYLAKDDNTAELRKVEVDLITGQTALMKSGLEEGDRVITDGQAQLKPGASIEVRQGRGIAGAQ</sequence>
<evidence type="ECO:0000259" key="10">
    <source>
        <dbReference type="Pfam" id="PF25944"/>
    </source>
</evidence>
<dbReference type="InterPro" id="IPR058626">
    <property type="entry name" value="MdtA-like_b-barrel"/>
</dbReference>
<keyword evidence="7" id="KW-0812">Transmembrane</keyword>
<keyword evidence="3" id="KW-0813">Transport</keyword>
<dbReference type="PANTHER" id="PTHR30469:SF12">
    <property type="entry name" value="MULTIDRUG RESISTANCE PROTEIN MDTA"/>
    <property type="match status" value="1"/>
</dbReference>
<dbReference type="AlphaFoldDB" id="A0A2W5SYZ8"/>
<dbReference type="GO" id="GO:0030313">
    <property type="term" value="C:cell envelope"/>
    <property type="evidence" value="ECO:0007669"/>
    <property type="project" value="UniProtKB-SubCell"/>
</dbReference>
<dbReference type="InterPro" id="IPR058624">
    <property type="entry name" value="MdtA-like_HH"/>
</dbReference>
<feature type="domain" description="Multidrug resistance protein MdtA-like C-terminal permuted SH3" evidence="11">
    <location>
        <begin position="346"/>
        <end position="404"/>
    </location>
</feature>
<protein>
    <submittedName>
        <fullName evidence="12">Efflux RND transporter periplasmic adaptor subunit</fullName>
    </submittedName>
</protein>
<dbReference type="FunFam" id="2.40.420.20:FF:000001">
    <property type="entry name" value="Efflux RND transporter periplasmic adaptor subunit"/>
    <property type="match status" value="1"/>
</dbReference>
<evidence type="ECO:0000259" key="9">
    <source>
        <dbReference type="Pfam" id="PF25917"/>
    </source>
</evidence>
<dbReference type="GO" id="GO:0015562">
    <property type="term" value="F:efflux transmembrane transporter activity"/>
    <property type="evidence" value="ECO:0007669"/>
    <property type="project" value="TreeGrafter"/>
</dbReference>
<keyword evidence="6 7" id="KW-0472">Membrane</keyword>
<evidence type="ECO:0000259" key="11">
    <source>
        <dbReference type="Pfam" id="PF25967"/>
    </source>
</evidence>
<feature type="transmembrane region" description="Helical" evidence="7">
    <location>
        <begin position="47"/>
        <end position="65"/>
    </location>
</feature>
<dbReference type="Pfam" id="PF25967">
    <property type="entry name" value="RND-MFP_C"/>
    <property type="match status" value="1"/>
</dbReference>
<feature type="domain" description="Multidrug resistance protein MdtA-like beta-barrel" evidence="10">
    <location>
        <begin position="260"/>
        <end position="342"/>
    </location>
</feature>
<evidence type="ECO:0000256" key="7">
    <source>
        <dbReference type="SAM" id="Phobius"/>
    </source>
</evidence>
<dbReference type="InterPro" id="IPR058627">
    <property type="entry name" value="MdtA-like_C"/>
</dbReference>
<evidence type="ECO:0000256" key="1">
    <source>
        <dbReference type="ARBA" id="ARBA00004236"/>
    </source>
</evidence>
<gene>
    <name evidence="12" type="ORF">DI536_24480</name>
</gene>
<evidence type="ECO:0000313" key="13">
    <source>
        <dbReference type="Proteomes" id="UP000249061"/>
    </source>
</evidence>
<comment type="subcellular location">
    <subcellularLocation>
        <location evidence="1">Cell membrane</location>
    </subcellularLocation>
</comment>
<evidence type="ECO:0000256" key="5">
    <source>
        <dbReference type="ARBA" id="ARBA00022519"/>
    </source>
</evidence>
<evidence type="ECO:0000256" key="6">
    <source>
        <dbReference type="ARBA" id="ARBA00023136"/>
    </source>
</evidence>
<dbReference type="Gene3D" id="2.40.420.20">
    <property type="match status" value="1"/>
</dbReference>
<dbReference type="InterPro" id="IPR006143">
    <property type="entry name" value="RND_pump_MFP"/>
</dbReference>
<feature type="domain" description="Multidrug resistance protein MdtA-like alpha-helical hairpin" evidence="8">
    <location>
        <begin position="154"/>
        <end position="222"/>
    </location>
</feature>
<dbReference type="PANTHER" id="PTHR30469">
    <property type="entry name" value="MULTIDRUG RESISTANCE PROTEIN MDTA"/>
    <property type="match status" value="1"/>
</dbReference>
<dbReference type="GO" id="GO:1990281">
    <property type="term" value="C:efflux pump complex"/>
    <property type="evidence" value="ECO:0007669"/>
    <property type="project" value="TreeGrafter"/>
</dbReference>
<evidence type="ECO:0000256" key="2">
    <source>
        <dbReference type="ARBA" id="ARBA00009477"/>
    </source>
</evidence>
<dbReference type="NCBIfam" id="TIGR01730">
    <property type="entry name" value="RND_mfp"/>
    <property type="match status" value="1"/>
</dbReference>
<dbReference type="Pfam" id="PF25944">
    <property type="entry name" value="Beta-barrel_RND"/>
    <property type="match status" value="1"/>
</dbReference>
<dbReference type="Proteomes" id="UP000249061">
    <property type="component" value="Unassembled WGS sequence"/>
</dbReference>
<keyword evidence="5" id="KW-0997">Cell inner membrane</keyword>
<dbReference type="Gene3D" id="1.10.287.470">
    <property type="entry name" value="Helix hairpin bin"/>
    <property type="match status" value="1"/>
</dbReference>
<dbReference type="SUPFAM" id="SSF111369">
    <property type="entry name" value="HlyD-like secretion proteins"/>
    <property type="match status" value="1"/>
</dbReference>
<comment type="caution">
    <text evidence="12">The sequence shown here is derived from an EMBL/GenBank/DDBJ whole genome shotgun (WGS) entry which is preliminary data.</text>
</comment>
<evidence type="ECO:0000313" key="12">
    <source>
        <dbReference type="EMBL" id="PZR08689.1"/>
    </source>
</evidence>
<dbReference type="Gene3D" id="2.40.30.170">
    <property type="match status" value="1"/>
</dbReference>
<dbReference type="EMBL" id="QFQP01000024">
    <property type="protein sequence ID" value="PZR08689.1"/>
    <property type="molecule type" value="Genomic_DNA"/>
</dbReference>
<dbReference type="InterPro" id="IPR058625">
    <property type="entry name" value="MdtA-like_BSH"/>
</dbReference>